<evidence type="ECO:0000313" key="1">
    <source>
        <dbReference type="EMBL" id="ORV59374.1"/>
    </source>
</evidence>
<comment type="caution">
    <text evidence="1">The sequence shown here is derived from an EMBL/GenBank/DDBJ whole genome shotgun (WGS) entry which is preliminary data.</text>
</comment>
<dbReference type="Proteomes" id="UP000194000">
    <property type="component" value="Unassembled WGS sequence"/>
</dbReference>
<dbReference type="EMBL" id="LQOW01000025">
    <property type="protein sequence ID" value="ORV59374.1"/>
    <property type="molecule type" value="Genomic_DNA"/>
</dbReference>
<proteinExistence type="predicted"/>
<name>A0A1X1URB2_9MYCO</name>
<gene>
    <name evidence="1" type="ORF">AWC06_18475</name>
</gene>
<evidence type="ECO:0000313" key="2">
    <source>
        <dbReference type="Proteomes" id="UP000194000"/>
    </source>
</evidence>
<sequence length="69" mass="7690">MWNVGVPRDIDRYDVDRLRAALANVVRKQLSPGKRLLRVVAWSPNGGSLFRPSPGIQRFAVAYEVALGI</sequence>
<dbReference type="OrthoDB" id="4629077at2"/>
<dbReference type="AlphaFoldDB" id="A0A1X1URB2"/>
<keyword evidence="2" id="KW-1185">Reference proteome</keyword>
<reference evidence="1 2" key="1">
    <citation type="submission" date="2016-01" db="EMBL/GenBank/DDBJ databases">
        <title>The new phylogeny of the genus Mycobacterium.</title>
        <authorList>
            <person name="Tarcisio F."/>
            <person name="Conor M."/>
            <person name="Antonella G."/>
            <person name="Elisabetta G."/>
            <person name="Giulia F.S."/>
            <person name="Sara T."/>
            <person name="Anna F."/>
            <person name="Clotilde B."/>
            <person name="Roberto B."/>
            <person name="Veronica D.S."/>
            <person name="Fabio R."/>
            <person name="Monica P."/>
            <person name="Olivier J."/>
            <person name="Enrico T."/>
            <person name="Nicola S."/>
        </authorList>
    </citation>
    <scope>NUCLEOTIDE SEQUENCE [LARGE SCALE GENOMIC DNA]</scope>
    <source>
        <strain evidence="1 2">DSM 45731</strain>
    </source>
</reference>
<accession>A0A1X1URB2</accession>
<organism evidence="1 2">
    <name type="scientific">Mycobacterium fragae</name>
    <dbReference type="NCBI Taxonomy" id="1260918"/>
    <lineage>
        <taxon>Bacteria</taxon>
        <taxon>Bacillati</taxon>
        <taxon>Actinomycetota</taxon>
        <taxon>Actinomycetes</taxon>
        <taxon>Mycobacteriales</taxon>
        <taxon>Mycobacteriaceae</taxon>
        <taxon>Mycobacterium</taxon>
    </lineage>
</organism>
<dbReference type="STRING" id="1260918.AWC06_18475"/>
<protein>
    <submittedName>
        <fullName evidence="1">Uncharacterized protein</fullName>
    </submittedName>
</protein>